<dbReference type="InterPro" id="IPR000504">
    <property type="entry name" value="RRM_dom"/>
</dbReference>
<evidence type="ECO:0000256" key="3">
    <source>
        <dbReference type="ARBA" id="ARBA00023242"/>
    </source>
</evidence>
<organism evidence="7">
    <name type="scientific">Anopheles sinensis</name>
    <name type="common">Mosquito</name>
    <dbReference type="NCBI Taxonomy" id="74873"/>
    <lineage>
        <taxon>Eukaryota</taxon>
        <taxon>Metazoa</taxon>
        <taxon>Ecdysozoa</taxon>
        <taxon>Arthropoda</taxon>
        <taxon>Hexapoda</taxon>
        <taxon>Insecta</taxon>
        <taxon>Pterygota</taxon>
        <taxon>Neoptera</taxon>
        <taxon>Endopterygota</taxon>
        <taxon>Diptera</taxon>
        <taxon>Nematocera</taxon>
        <taxon>Culicoidea</taxon>
        <taxon>Culicidae</taxon>
        <taxon>Anophelinae</taxon>
        <taxon>Anopheles</taxon>
    </lineage>
</organism>
<comment type="subcellular location">
    <subcellularLocation>
        <location evidence="1">Nucleus</location>
        <location evidence="1">Nucleolus</location>
    </subcellularLocation>
</comment>
<accession>A0A084VQD9</accession>
<evidence type="ECO:0000256" key="1">
    <source>
        <dbReference type="ARBA" id="ARBA00004604"/>
    </source>
</evidence>
<feature type="compositionally biased region" description="Basic residues" evidence="5">
    <location>
        <begin position="24"/>
        <end position="33"/>
    </location>
</feature>
<dbReference type="Pfam" id="PF00076">
    <property type="entry name" value="RRM_1"/>
    <property type="match status" value="1"/>
</dbReference>
<dbReference type="SUPFAM" id="SSF54928">
    <property type="entry name" value="RNA-binding domain, RBD"/>
    <property type="match status" value="1"/>
</dbReference>
<evidence type="ECO:0000256" key="2">
    <source>
        <dbReference type="ARBA" id="ARBA00022884"/>
    </source>
</evidence>
<keyword evidence="2 4" id="KW-0694">RNA-binding</keyword>
<protein>
    <submittedName>
        <fullName evidence="7">AGAP006090-PA-like protein</fullName>
    </submittedName>
</protein>
<feature type="domain" description="RRM" evidence="6">
    <location>
        <begin position="62"/>
        <end position="140"/>
    </location>
</feature>
<feature type="compositionally biased region" description="Polar residues" evidence="5">
    <location>
        <begin position="9"/>
        <end position="22"/>
    </location>
</feature>
<dbReference type="CDD" id="cd12307">
    <property type="entry name" value="RRM_NIFK_like"/>
    <property type="match status" value="1"/>
</dbReference>
<dbReference type="EnsemblMetazoa" id="ASIC007555-RA">
    <property type="protein sequence ID" value="ASIC007555-PA"/>
    <property type="gene ID" value="ASIC007555"/>
</dbReference>
<dbReference type="Proteomes" id="UP000030765">
    <property type="component" value="Unassembled WGS sequence"/>
</dbReference>
<feature type="region of interest" description="Disordered" evidence="5">
    <location>
        <begin position="1"/>
        <end position="36"/>
    </location>
</feature>
<feature type="compositionally biased region" description="Basic residues" evidence="5">
    <location>
        <begin position="294"/>
        <end position="308"/>
    </location>
</feature>
<dbReference type="PANTHER" id="PTHR46754">
    <property type="entry name" value="MKI67 FHA DOMAIN-INTERACTING NUCLEOLAR PHOSPHOPROTEIN"/>
    <property type="match status" value="1"/>
</dbReference>
<feature type="compositionally biased region" description="Basic and acidic residues" evidence="5">
    <location>
        <begin position="281"/>
        <end position="293"/>
    </location>
</feature>
<name>A0A084VQD9_ANOSI</name>
<dbReference type="EMBL" id="ATLV01015192">
    <property type="status" value="NOT_ANNOTATED_CDS"/>
    <property type="molecule type" value="Genomic_DNA"/>
</dbReference>
<evidence type="ECO:0000259" key="6">
    <source>
        <dbReference type="PROSITE" id="PS50102"/>
    </source>
</evidence>
<sequence length="409" mass="45294">MAPKKENATIKSENTSTANNNIPAKKRPMKAKKVSPLTSGKLPLVKTNRRSPKPLRPYIGSKVIFIQHMPHGFFEEELAKFFTQFGDVKQVFVARSKRTGRSRGYGYVQFVYPEVARIAASAINNYYMFGRILKAQVVSQGFGDKVPRNLARSMDKDVAKRHAARLNRQVRNENGFFGDPRRQSRRLRQVEKVQKALGELKQAEIELPELPQCFVEVTRLVQHNADAKRTIKPATVKKEEDEENADSSDEEDAFVPLKPSDWVVMASESKTNDEDTAASQKTEKVEKAEESKSKPKKTVGGKEKKKTVGGKEQKKTGKKEILSKPAQKPSRKSLRTGTSKKKLLKKLLAAGWKIPSSAAASGGSAVISTSISAASRPYRCRHPTSDPTKLPTCAGVALYAAAAASIRCR</sequence>
<reference evidence="8" key="2">
    <citation type="submission" date="2020-05" db="UniProtKB">
        <authorList>
            <consortium name="EnsemblMetazoa"/>
        </authorList>
    </citation>
    <scope>IDENTIFICATION</scope>
</reference>
<feature type="compositionally biased region" description="Basic and acidic residues" evidence="5">
    <location>
        <begin position="309"/>
        <end position="322"/>
    </location>
</feature>
<evidence type="ECO:0000313" key="9">
    <source>
        <dbReference type="Proteomes" id="UP000030765"/>
    </source>
</evidence>
<proteinExistence type="predicted"/>
<dbReference type="AlphaFoldDB" id="A0A084VQD9"/>
<dbReference type="PROSITE" id="PS50102">
    <property type="entry name" value="RRM"/>
    <property type="match status" value="1"/>
</dbReference>
<gene>
    <name evidence="7" type="ORF">ZHAS_00007555</name>
</gene>
<reference evidence="7 9" key="1">
    <citation type="journal article" date="2014" name="BMC Genomics">
        <title>Genome sequence of Anopheles sinensis provides insight into genetics basis of mosquito competence for malaria parasites.</title>
        <authorList>
            <person name="Zhou D."/>
            <person name="Zhang D."/>
            <person name="Ding G."/>
            <person name="Shi L."/>
            <person name="Hou Q."/>
            <person name="Ye Y."/>
            <person name="Xu Y."/>
            <person name="Zhou H."/>
            <person name="Xiong C."/>
            <person name="Li S."/>
            <person name="Yu J."/>
            <person name="Hong S."/>
            <person name="Yu X."/>
            <person name="Zou P."/>
            <person name="Chen C."/>
            <person name="Chang X."/>
            <person name="Wang W."/>
            <person name="Lv Y."/>
            <person name="Sun Y."/>
            <person name="Ma L."/>
            <person name="Shen B."/>
            <person name="Zhu C."/>
        </authorList>
    </citation>
    <scope>NUCLEOTIDE SEQUENCE [LARGE SCALE GENOMIC DNA]</scope>
</reference>
<dbReference type="InterPro" id="IPR012677">
    <property type="entry name" value="Nucleotide-bd_a/b_plait_sf"/>
</dbReference>
<feature type="region of interest" description="Disordered" evidence="5">
    <location>
        <begin position="232"/>
        <end position="339"/>
    </location>
</feature>
<feature type="compositionally biased region" description="Acidic residues" evidence="5">
    <location>
        <begin position="240"/>
        <end position="253"/>
    </location>
</feature>
<dbReference type="GO" id="GO:0003723">
    <property type="term" value="F:RNA binding"/>
    <property type="evidence" value="ECO:0007669"/>
    <property type="project" value="UniProtKB-UniRule"/>
</dbReference>
<evidence type="ECO:0000256" key="4">
    <source>
        <dbReference type="PROSITE-ProRule" id="PRU00176"/>
    </source>
</evidence>
<evidence type="ECO:0000256" key="5">
    <source>
        <dbReference type="SAM" id="MobiDB-lite"/>
    </source>
</evidence>
<dbReference type="VEuPathDB" id="VectorBase:ASIC007555"/>
<keyword evidence="3" id="KW-0539">Nucleus</keyword>
<evidence type="ECO:0000313" key="7">
    <source>
        <dbReference type="EMBL" id="KFB40183.1"/>
    </source>
</evidence>
<dbReference type="Gene3D" id="3.30.70.330">
    <property type="match status" value="1"/>
</dbReference>
<dbReference type="VEuPathDB" id="VectorBase:ASIS005892"/>
<evidence type="ECO:0000313" key="8">
    <source>
        <dbReference type="EnsemblMetazoa" id="ASIC007555-PA"/>
    </source>
</evidence>
<keyword evidence="9" id="KW-1185">Reference proteome</keyword>
<dbReference type="SMART" id="SM00360">
    <property type="entry name" value="RRM"/>
    <property type="match status" value="1"/>
</dbReference>
<dbReference type="OMA" id="YFKQFGH"/>
<dbReference type="InterPro" id="IPR035979">
    <property type="entry name" value="RBD_domain_sf"/>
</dbReference>
<dbReference type="STRING" id="74873.A0A084VQD9"/>
<dbReference type="EMBL" id="KE525003">
    <property type="protein sequence ID" value="KFB40183.1"/>
    <property type="molecule type" value="Genomic_DNA"/>
</dbReference>
<dbReference type="GO" id="GO:0005730">
    <property type="term" value="C:nucleolus"/>
    <property type="evidence" value="ECO:0007669"/>
    <property type="project" value="UniProtKB-SubCell"/>
</dbReference>
<feature type="compositionally biased region" description="Basic residues" evidence="5">
    <location>
        <begin position="329"/>
        <end position="339"/>
    </location>
</feature>
<dbReference type="OrthoDB" id="21467at2759"/>